<evidence type="ECO:0000313" key="3">
    <source>
        <dbReference type="Proteomes" id="UP000014316"/>
    </source>
</evidence>
<sequence length="87" mass="9763">MPTNPHHQQSFGTFEGISSADQLRLYFQLTDFDRALIDEMRSATTKLGFAVQLSSVRFLGTFPTNLQQVPAEVIDYLAKQLTIDGRA</sequence>
<accession>A0A829GG44</accession>
<dbReference type="Pfam" id="PF13700">
    <property type="entry name" value="DUF4158"/>
    <property type="match status" value="1"/>
</dbReference>
<comment type="caution">
    <text evidence="2">The sequence shown here is derived from an EMBL/GenBank/DDBJ whole genome shotgun (WGS) entry which is preliminary data.</text>
</comment>
<evidence type="ECO:0000259" key="1">
    <source>
        <dbReference type="Pfam" id="PF13700"/>
    </source>
</evidence>
<dbReference type="AlphaFoldDB" id="A0A829GG44"/>
<dbReference type="Proteomes" id="UP000014316">
    <property type="component" value="Unassembled WGS sequence"/>
</dbReference>
<reference evidence="2 3" key="1">
    <citation type="journal article" date="2013" name="PLoS ONE">
        <title>Lactobacillus paracasei comparative genomics: towards species pan-genome definition and exploitation of diversity.</title>
        <authorList>
            <person name="Smokvina T."/>
            <person name="Wels M."/>
            <person name="Polka J."/>
            <person name="Chervaux C."/>
            <person name="Brisse S."/>
            <person name="Boekhorst J."/>
            <person name="van Hylckama Vlieg J.E."/>
            <person name="Siezen R.J."/>
        </authorList>
    </citation>
    <scope>NUCLEOTIDE SEQUENCE [LARGE SCALE GENOMIC DNA]</scope>
    <source>
        <strain evidence="2 3">Lpp123</strain>
    </source>
</reference>
<organism evidence="2 3">
    <name type="scientific">Lacticaseibacillus paracasei subsp. paracasei Lpp123</name>
    <dbReference type="NCBI Taxonomy" id="1256201"/>
    <lineage>
        <taxon>Bacteria</taxon>
        <taxon>Bacillati</taxon>
        <taxon>Bacillota</taxon>
        <taxon>Bacilli</taxon>
        <taxon>Lactobacillales</taxon>
        <taxon>Lactobacillaceae</taxon>
        <taxon>Lacticaseibacillus</taxon>
    </lineage>
</organism>
<feature type="domain" description="DUF4158" evidence="1">
    <location>
        <begin position="7"/>
        <end position="84"/>
    </location>
</feature>
<evidence type="ECO:0000313" key="2">
    <source>
        <dbReference type="EMBL" id="EPC49702.1"/>
    </source>
</evidence>
<proteinExistence type="predicted"/>
<protein>
    <submittedName>
        <fullName evidence="2">Transposase Tn3 family protein</fullName>
    </submittedName>
</protein>
<gene>
    <name evidence="2" type="ORF">Lpp123_14288</name>
</gene>
<dbReference type="EMBL" id="ANJW01000838">
    <property type="protein sequence ID" value="EPC49702.1"/>
    <property type="molecule type" value="Genomic_DNA"/>
</dbReference>
<dbReference type="InterPro" id="IPR025296">
    <property type="entry name" value="DUF4158"/>
</dbReference>
<name>A0A829GG44_LACPA</name>